<dbReference type="SFLD" id="SFLDG00002">
    <property type="entry name" value="C1.7:_P-type_atpase_like"/>
    <property type="match status" value="1"/>
</dbReference>
<dbReference type="EMBL" id="ADGH01000016">
    <property type="protein sequence ID" value="EHG23856.1"/>
    <property type="molecule type" value="Genomic_DNA"/>
</dbReference>
<dbReference type="NCBIfam" id="TIGR01511">
    <property type="entry name" value="ATPase-IB1_Cu"/>
    <property type="match status" value="1"/>
</dbReference>
<protein>
    <recommendedName>
        <fullName evidence="9">Cd(2+)-exporting ATPase</fullName>
        <ecNumber evidence="9">7.2.2.21</ecNumber>
    </recommendedName>
</protein>
<evidence type="ECO:0000256" key="7">
    <source>
        <dbReference type="ARBA" id="ARBA00022989"/>
    </source>
</evidence>
<keyword evidence="6" id="KW-1278">Translocase</keyword>
<dbReference type="Pfam" id="PF00122">
    <property type="entry name" value="E1-E2_ATPase"/>
    <property type="match status" value="1"/>
</dbReference>
<evidence type="ECO:0000256" key="3">
    <source>
        <dbReference type="ARBA" id="ARBA00022539"/>
    </source>
</evidence>
<evidence type="ECO:0000256" key="8">
    <source>
        <dbReference type="ARBA" id="ARBA00023136"/>
    </source>
</evidence>
<dbReference type="Gene3D" id="3.40.50.1000">
    <property type="entry name" value="HAD superfamily/HAD-like"/>
    <property type="match status" value="1"/>
</dbReference>
<keyword evidence="11" id="KW-0067">ATP-binding</keyword>
<keyword evidence="5 11" id="KW-0479">Metal-binding</keyword>
<reference evidence="13 14" key="1">
    <citation type="submission" date="2011-08" db="EMBL/GenBank/DDBJ databases">
        <title>The Genome Sequence of Selenomonas noxia F0398.</title>
        <authorList>
            <consortium name="The Broad Institute Genome Sequencing Platform"/>
            <person name="Earl A."/>
            <person name="Ward D."/>
            <person name="Feldgarden M."/>
            <person name="Gevers D."/>
            <person name="Izard J."/>
            <person name="Ganesan A."/>
            <person name="Blanton J.M."/>
            <person name="Baranova O.V."/>
            <person name="Tanner A.C."/>
            <person name="Dewhirst F.E."/>
            <person name="Young S.K."/>
            <person name="Zeng Q."/>
            <person name="Gargeya S."/>
            <person name="Fitzgerald M."/>
            <person name="Haas B."/>
            <person name="Abouelleil A."/>
            <person name="Alvarado L."/>
            <person name="Arachchi H.M."/>
            <person name="Berlin A."/>
            <person name="Brown A."/>
            <person name="Chapman S.B."/>
            <person name="Chen Z."/>
            <person name="Dunbar C."/>
            <person name="Freedman E."/>
            <person name="Gearin G."/>
            <person name="Gellesch M."/>
            <person name="Goldberg J."/>
            <person name="Griggs A."/>
            <person name="Gujja S."/>
            <person name="Heiman D."/>
            <person name="Howarth C."/>
            <person name="Larson L."/>
            <person name="Lui A."/>
            <person name="MacDonald P.J.P."/>
            <person name="Montmayeur A."/>
            <person name="Murphy C."/>
            <person name="Neiman D."/>
            <person name="Pearson M."/>
            <person name="Priest M."/>
            <person name="Roberts A."/>
            <person name="Saif S."/>
            <person name="Shea T."/>
            <person name="Shenoy N."/>
            <person name="Sisk P."/>
            <person name="Stolte C."/>
            <person name="Sykes S."/>
            <person name="Wortman J."/>
            <person name="Nusbaum C."/>
            <person name="Birren B."/>
        </authorList>
    </citation>
    <scope>NUCLEOTIDE SEQUENCE [LARGE SCALE GENOMIC DNA]</scope>
    <source>
        <strain evidence="13 14">F0398</strain>
    </source>
</reference>
<evidence type="ECO:0000313" key="13">
    <source>
        <dbReference type="EMBL" id="EHG23856.1"/>
    </source>
</evidence>
<dbReference type="Proteomes" id="UP000003175">
    <property type="component" value="Unassembled WGS sequence"/>
</dbReference>
<keyword evidence="11" id="KW-0547">Nucleotide-binding</keyword>
<keyword evidence="11" id="KW-1003">Cell membrane</keyword>
<comment type="catalytic activity">
    <reaction evidence="10">
        <text>Cd(2+)(in) + ATP + H2O = Cd(2+)(out) + ADP + phosphate + H(+)</text>
        <dbReference type="Rhea" id="RHEA:12132"/>
        <dbReference type="ChEBI" id="CHEBI:15377"/>
        <dbReference type="ChEBI" id="CHEBI:15378"/>
        <dbReference type="ChEBI" id="CHEBI:30616"/>
        <dbReference type="ChEBI" id="CHEBI:43474"/>
        <dbReference type="ChEBI" id="CHEBI:48775"/>
        <dbReference type="ChEBI" id="CHEBI:456216"/>
        <dbReference type="EC" id="7.2.2.21"/>
    </reaction>
</comment>
<evidence type="ECO:0000259" key="12">
    <source>
        <dbReference type="Pfam" id="PF00122"/>
    </source>
</evidence>
<dbReference type="NCBIfam" id="TIGR01525">
    <property type="entry name" value="ATPase-IB_hvy"/>
    <property type="match status" value="1"/>
</dbReference>
<dbReference type="InterPro" id="IPR018303">
    <property type="entry name" value="ATPase_P-typ_P_site"/>
</dbReference>
<dbReference type="InterPro" id="IPR044492">
    <property type="entry name" value="P_typ_ATPase_HD_dom"/>
</dbReference>
<dbReference type="InterPro" id="IPR023299">
    <property type="entry name" value="ATPase_P-typ_cyto_dom_N"/>
</dbReference>
<dbReference type="PRINTS" id="PR00119">
    <property type="entry name" value="CATATPASE"/>
</dbReference>
<dbReference type="InterPro" id="IPR008250">
    <property type="entry name" value="ATPase_P-typ_transduc_dom_A_sf"/>
</dbReference>
<dbReference type="InterPro" id="IPR023214">
    <property type="entry name" value="HAD_sf"/>
</dbReference>
<dbReference type="Gene3D" id="3.40.1110.10">
    <property type="entry name" value="Calcium-transporting ATPase, cytoplasmic domain N"/>
    <property type="match status" value="1"/>
</dbReference>
<dbReference type="SFLD" id="SFLDS00003">
    <property type="entry name" value="Haloacid_Dehalogenase"/>
    <property type="match status" value="1"/>
</dbReference>
<organism evidence="13 14">
    <name type="scientific">Selenomonas noxia F0398</name>
    <dbReference type="NCBI Taxonomy" id="702437"/>
    <lineage>
        <taxon>Bacteria</taxon>
        <taxon>Bacillati</taxon>
        <taxon>Bacillota</taxon>
        <taxon>Negativicutes</taxon>
        <taxon>Selenomonadales</taxon>
        <taxon>Selenomonadaceae</taxon>
        <taxon>Selenomonas</taxon>
    </lineage>
</organism>
<feature type="transmembrane region" description="Helical" evidence="11">
    <location>
        <begin position="589"/>
        <end position="610"/>
    </location>
</feature>
<accession>A0ABN0DNE2</accession>
<feature type="transmembrane region" description="Helical" evidence="11">
    <location>
        <begin position="41"/>
        <end position="60"/>
    </location>
</feature>
<keyword evidence="7 11" id="KW-1133">Transmembrane helix</keyword>
<name>A0ABN0DNE2_9FIRM</name>
<dbReference type="SUPFAM" id="SSF56784">
    <property type="entry name" value="HAD-like"/>
    <property type="match status" value="1"/>
</dbReference>
<dbReference type="InterPro" id="IPR036412">
    <property type="entry name" value="HAD-like_sf"/>
</dbReference>
<feature type="transmembrane region" description="Helical" evidence="11">
    <location>
        <begin position="564"/>
        <end position="583"/>
    </location>
</feature>
<proteinExistence type="inferred from homology"/>
<keyword evidence="14" id="KW-1185">Reference proteome</keyword>
<dbReference type="InterPro" id="IPR027256">
    <property type="entry name" value="P-typ_ATPase_IB"/>
</dbReference>
<feature type="transmembrane region" description="Helical" evidence="11">
    <location>
        <begin position="260"/>
        <end position="287"/>
    </location>
</feature>
<dbReference type="SFLD" id="SFLDF00027">
    <property type="entry name" value="p-type_atpase"/>
    <property type="match status" value="1"/>
</dbReference>
<feature type="transmembrane region" description="Helical" evidence="11">
    <location>
        <begin position="235"/>
        <end position="254"/>
    </location>
</feature>
<dbReference type="PANTHER" id="PTHR48085">
    <property type="entry name" value="CADMIUM/ZINC-TRANSPORTING ATPASE HMA2-RELATED"/>
    <property type="match status" value="1"/>
</dbReference>
<dbReference type="PROSITE" id="PS00154">
    <property type="entry name" value="ATPASE_E1_E2"/>
    <property type="match status" value="1"/>
</dbReference>
<gene>
    <name evidence="13" type="ORF">HMPREF9432_01530</name>
</gene>
<dbReference type="PANTHER" id="PTHR48085:SF5">
    <property type="entry name" value="CADMIUM_ZINC-TRANSPORTING ATPASE HMA4-RELATED"/>
    <property type="match status" value="1"/>
</dbReference>
<comment type="subcellular location">
    <subcellularLocation>
        <location evidence="11">Cell membrane</location>
    </subcellularLocation>
    <subcellularLocation>
        <location evidence="1">Membrane</location>
        <topology evidence="1">Multi-pass membrane protein</topology>
    </subcellularLocation>
</comment>
<comment type="caution">
    <text evidence="13">The sequence shown here is derived from an EMBL/GenBank/DDBJ whole genome shotgun (WGS) entry which is preliminary data.</text>
</comment>
<dbReference type="PRINTS" id="PR00941">
    <property type="entry name" value="CDATPASE"/>
</dbReference>
<evidence type="ECO:0000256" key="2">
    <source>
        <dbReference type="ARBA" id="ARBA00006024"/>
    </source>
</evidence>
<dbReference type="InterPro" id="IPR051014">
    <property type="entry name" value="Cation_Transport_ATPase_IB"/>
</dbReference>
<dbReference type="InterPro" id="IPR001757">
    <property type="entry name" value="P_typ_ATPase"/>
</dbReference>
<feature type="transmembrane region" description="Helical" evidence="11">
    <location>
        <begin position="12"/>
        <end position="29"/>
    </location>
</feature>
<evidence type="ECO:0000313" key="14">
    <source>
        <dbReference type="Proteomes" id="UP000003175"/>
    </source>
</evidence>
<keyword evidence="4 11" id="KW-0812">Transmembrane</keyword>
<dbReference type="SUPFAM" id="SSF81653">
    <property type="entry name" value="Calcium ATPase, transduction domain A"/>
    <property type="match status" value="1"/>
</dbReference>
<feature type="domain" description="P-type ATPase A" evidence="12">
    <location>
        <begin position="120"/>
        <end position="218"/>
    </location>
</feature>
<sequence>MLHEWLKSAPRPTFACAIVSLPALALSFFGGAEQMLGFDPAWAAIILCGVPILHVAARGILNGFDIRAGVLVSIALIAAIVTEEYFAAGEVALIMQLGTLLEDWTVDRARQGIESLLQYVPQTAHVLRDGKESLLPVDEIRRGDLLRIHAGEAIPVDGILTEGESAVDASMMTGESLPVDKHPGDALMSGTINTYGIFTMRAERTGADSSLQRMIALARDVDAKKAPIVRLADRWASRLVLAALVCAGAIWWGTGEFIRAVTALVVFCPCALVLATPTAVAAAIANLTQRGILIRRADALERLAKVDTIAFDKTGTLTSGTPSVIAVQSLSDAYAERDILRLAAAAEQHSEHPLGRAVTAAWRNTGEPLPAVSGAQVLAGKGISAKVGGKGITVGKPTLFSLPESALDFTMRYTQDGASVSAVAADGKIVGMIALADCIRSDTPKAITSLRHLGLTPLLLTGDNARVAEHIGTQAGITEIQSDLLPDEKMKHIERRGPFIAMVGDGVNDALALRSAYAGIAMGGIGSDIAVASADAVLVSDDIRRLPALIRMAHRTMKKIQQNIIFGLAINFIALGLSAAGILTPATGALWHNAGSLFVVVNAALLLTVAKKEKNIAFSAPV</sequence>
<dbReference type="InterPro" id="IPR059000">
    <property type="entry name" value="ATPase_P-type_domA"/>
</dbReference>
<comment type="similarity">
    <text evidence="2 11">Belongs to the cation transport ATPase (P-type) (TC 3.A.3) family. Type IB subfamily.</text>
</comment>
<dbReference type="NCBIfam" id="TIGR01494">
    <property type="entry name" value="ATPase_P-type"/>
    <property type="match status" value="1"/>
</dbReference>
<keyword evidence="8 11" id="KW-0472">Membrane</keyword>
<evidence type="ECO:0000256" key="1">
    <source>
        <dbReference type="ARBA" id="ARBA00004141"/>
    </source>
</evidence>
<evidence type="ECO:0000256" key="11">
    <source>
        <dbReference type="RuleBase" id="RU362081"/>
    </source>
</evidence>
<evidence type="ECO:0000256" key="6">
    <source>
        <dbReference type="ARBA" id="ARBA00022967"/>
    </source>
</evidence>
<dbReference type="SUPFAM" id="SSF81665">
    <property type="entry name" value="Calcium ATPase, transmembrane domain M"/>
    <property type="match status" value="1"/>
</dbReference>
<evidence type="ECO:0000256" key="5">
    <source>
        <dbReference type="ARBA" id="ARBA00022723"/>
    </source>
</evidence>
<dbReference type="EC" id="7.2.2.21" evidence="9"/>
<keyword evidence="3" id="KW-0104">Cadmium</keyword>
<evidence type="ECO:0000256" key="4">
    <source>
        <dbReference type="ARBA" id="ARBA00022692"/>
    </source>
</evidence>
<dbReference type="Pfam" id="PF00702">
    <property type="entry name" value="Hydrolase"/>
    <property type="match status" value="1"/>
</dbReference>
<evidence type="ECO:0000256" key="9">
    <source>
        <dbReference type="ARBA" id="ARBA00039103"/>
    </source>
</evidence>
<dbReference type="RefSeq" id="WP_006696754.1">
    <property type="nucleotide sequence ID" value="NZ_JH376860.1"/>
</dbReference>
<dbReference type="Gene3D" id="2.70.150.10">
    <property type="entry name" value="Calcium-transporting ATPase, cytoplasmic transduction domain A"/>
    <property type="match status" value="1"/>
</dbReference>
<evidence type="ECO:0000256" key="10">
    <source>
        <dbReference type="ARBA" id="ARBA00049338"/>
    </source>
</evidence>
<dbReference type="InterPro" id="IPR023298">
    <property type="entry name" value="ATPase_P-typ_TM_dom_sf"/>
</dbReference>